<keyword evidence="1" id="KW-0812">Transmembrane</keyword>
<keyword evidence="1" id="KW-1133">Transmembrane helix</keyword>
<protein>
    <recommendedName>
        <fullName evidence="3">DNRLRE domain-containing protein</fullName>
    </recommendedName>
</protein>
<keyword evidence="1" id="KW-0472">Membrane</keyword>
<feature type="transmembrane region" description="Helical" evidence="1">
    <location>
        <begin position="12"/>
        <end position="35"/>
    </location>
</feature>
<proteinExistence type="predicted"/>
<accession>A0A0F9K3H1</accession>
<evidence type="ECO:0000313" key="2">
    <source>
        <dbReference type="EMBL" id="KKM16678.1"/>
    </source>
</evidence>
<evidence type="ECO:0000256" key="1">
    <source>
        <dbReference type="SAM" id="Phobius"/>
    </source>
</evidence>
<sequence>MREKIIRNLKAHIKLVCIISAILVSGLVFIIGIYLPSKENFGRTPDPIIASDDIMVVQYWVDNSSTGERIDNSEILREGYHIANGNWSTREFYRVWIQFKIPTILRNWSKCELRVHVLGFVDDNEKGKYGFRIHVNTTWDETMDISEFRDNCDNMVDWDFMDIATVCSTGVIVYDMTEYIENSESITVNFYIQNAHLDYDDYFENMYFEIYTKDSSFSEEFSPQLVWS</sequence>
<dbReference type="AlphaFoldDB" id="A0A0F9K3H1"/>
<reference evidence="2" key="1">
    <citation type="journal article" date="2015" name="Nature">
        <title>Complex archaea that bridge the gap between prokaryotes and eukaryotes.</title>
        <authorList>
            <person name="Spang A."/>
            <person name="Saw J.H."/>
            <person name="Jorgensen S.L."/>
            <person name="Zaremba-Niedzwiedzka K."/>
            <person name="Martijn J."/>
            <person name="Lind A.E."/>
            <person name="van Eijk R."/>
            <person name="Schleper C."/>
            <person name="Guy L."/>
            <person name="Ettema T.J."/>
        </authorList>
    </citation>
    <scope>NUCLEOTIDE SEQUENCE</scope>
</reference>
<evidence type="ECO:0008006" key="3">
    <source>
        <dbReference type="Google" id="ProtNLM"/>
    </source>
</evidence>
<comment type="caution">
    <text evidence="2">The sequence shown here is derived from an EMBL/GenBank/DDBJ whole genome shotgun (WGS) entry which is preliminary data.</text>
</comment>
<dbReference type="EMBL" id="LAZR01014622">
    <property type="protein sequence ID" value="KKM16678.1"/>
    <property type="molecule type" value="Genomic_DNA"/>
</dbReference>
<gene>
    <name evidence="2" type="ORF">LCGC14_1683410</name>
</gene>
<organism evidence="2">
    <name type="scientific">marine sediment metagenome</name>
    <dbReference type="NCBI Taxonomy" id="412755"/>
    <lineage>
        <taxon>unclassified sequences</taxon>
        <taxon>metagenomes</taxon>
        <taxon>ecological metagenomes</taxon>
    </lineage>
</organism>
<name>A0A0F9K3H1_9ZZZZ</name>